<accession>A0ABV3RTX9</accession>
<organism evidence="1 2">
    <name type="scientific">Sulfitobacter sediminis</name>
    <dbReference type="NCBI Taxonomy" id="3234186"/>
    <lineage>
        <taxon>Bacteria</taxon>
        <taxon>Pseudomonadati</taxon>
        <taxon>Pseudomonadota</taxon>
        <taxon>Alphaproteobacteria</taxon>
        <taxon>Rhodobacterales</taxon>
        <taxon>Roseobacteraceae</taxon>
        <taxon>Sulfitobacter</taxon>
    </lineage>
</organism>
<sequence length="71" mass="7869">MSQACHIDWGGLPNPVQDGALEQGEQLLFQIVSDPALGWMWGDAGALYVTISESDLRKGRFDRLNAWIEGH</sequence>
<dbReference type="EMBL" id="JBFNXX010000064">
    <property type="protein sequence ID" value="MEW9922463.1"/>
    <property type="molecule type" value="Genomic_DNA"/>
</dbReference>
<evidence type="ECO:0000313" key="1">
    <source>
        <dbReference type="EMBL" id="MEW9922463.1"/>
    </source>
</evidence>
<dbReference type="SUPFAM" id="SSF103032">
    <property type="entry name" value="Hypothetical protein YwqG"/>
    <property type="match status" value="1"/>
</dbReference>
<evidence type="ECO:0000313" key="2">
    <source>
        <dbReference type="Proteomes" id="UP001556098"/>
    </source>
</evidence>
<dbReference type="RefSeq" id="WP_367880151.1">
    <property type="nucleotide sequence ID" value="NZ_JBFNXX010000064.1"/>
</dbReference>
<protein>
    <submittedName>
        <fullName evidence="1">DUF1963 domain-containing protein</fullName>
    </submittedName>
</protein>
<gene>
    <name evidence="1" type="ORF">AB2B41_22930</name>
</gene>
<dbReference type="Gene3D" id="2.30.320.10">
    <property type="entry name" value="YwqG-like"/>
    <property type="match status" value="1"/>
</dbReference>
<dbReference type="Proteomes" id="UP001556098">
    <property type="component" value="Unassembled WGS sequence"/>
</dbReference>
<dbReference type="InterPro" id="IPR035948">
    <property type="entry name" value="YwqG-like_sf"/>
</dbReference>
<comment type="caution">
    <text evidence="1">The sequence shown here is derived from an EMBL/GenBank/DDBJ whole genome shotgun (WGS) entry which is preliminary data.</text>
</comment>
<name>A0ABV3RTX9_9RHOB</name>
<proteinExistence type="predicted"/>
<keyword evidence="2" id="KW-1185">Reference proteome</keyword>
<dbReference type="Pfam" id="PF09234">
    <property type="entry name" value="DUF1963"/>
    <property type="match status" value="1"/>
</dbReference>
<reference evidence="1 2" key="1">
    <citation type="submission" date="2024-07" db="EMBL/GenBank/DDBJ databases">
        <title>Marimonas sp.nov., isolated from tidal-flat sediment.</title>
        <authorList>
            <person name="Jayan J.N."/>
            <person name="Lee S.S."/>
        </authorList>
    </citation>
    <scope>NUCLEOTIDE SEQUENCE [LARGE SCALE GENOMIC DNA]</scope>
    <source>
        <strain evidence="1 2">MJW-29</strain>
    </source>
</reference>
<dbReference type="InterPro" id="IPR015315">
    <property type="entry name" value="DUF1963"/>
</dbReference>